<proteinExistence type="inferred from homology"/>
<dbReference type="GO" id="GO:0016597">
    <property type="term" value="F:amino acid binding"/>
    <property type="evidence" value="ECO:0007669"/>
    <property type="project" value="TreeGrafter"/>
</dbReference>
<dbReference type="Gene3D" id="3.75.10.10">
    <property type="entry name" value="L-arginine/glycine Amidinotransferase, Chain A"/>
    <property type="match status" value="1"/>
</dbReference>
<dbReference type="PANTHER" id="PTHR12737:SF9">
    <property type="entry name" value="DIMETHYLARGININASE"/>
    <property type="match status" value="1"/>
</dbReference>
<evidence type="ECO:0000256" key="3">
    <source>
        <dbReference type="PIRSR" id="PIRSR633199-1"/>
    </source>
</evidence>
<dbReference type="GO" id="GO:0045429">
    <property type="term" value="P:positive regulation of nitric oxide biosynthetic process"/>
    <property type="evidence" value="ECO:0007669"/>
    <property type="project" value="TreeGrafter"/>
</dbReference>
<sequence length="275" mass="29713">MFQHIIARMPCRALVDGITSASLGKPDYALALDQHNAYIRALQSCGVDITLLPPAEAFPDSVFVEDPALCTPFCAIITRPGADSRRGEAGLMAPVLARFYRHIERIVEPGTLDAGDVMMVGDHYYIGCSARTNAEGARQLIAILERYGMTGSVVTLEKVLHLKTGLAYLENNNLLACGEFLDKPEFRHFNLVEIPEDESYAANCIWVNGTVIMPAGYPVSRGRIAALGYPVIEVDTSEFRKLDGGVSCMSLRFPDEQPGDGVDLGTAGGGTGVLF</sequence>
<dbReference type="NCBIfam" id="NF045658">
    <property type="entry name" value="DiMArgaseDdah"/>
    <property type="match status" value="1"/>
</dbReference>
<evidence type="ECO:0000256" key="2">
    <source>
        <dbReference type="ARBA" id="ARBA00022801"/>
    </source>
</evidence>
<dbReference type="InterPro" id="IPR054924">
    <property type="entry name" value="DDAH"/>
</dbReference>
<dbReference type="SUPFAM" id="SSF55909">
    <property type="entry name" value="Pentein"/>
    <property type="match status" value="1"/>
</dbReference>
<dbReference type="AlphaFoldDB" id="A0A248LFH4"/>
<dbReference type="Proteomes" id="UP000197424">
    <property type="component" value="Chromosome"/>
</dbReference>
<evidence type="ECO:0000313" key="5">
    <source>
        <dbReference type="Proteomes" id="UP000197424"/>
    </source>
</evidence>
<evidence type="ECO:0000313" key="4">
    <source>
        <dbReference type="EMBL" id="ASJ22923.1"/>
    </source>
</evidence>
<name>A0A248LFH4_9NEIS</name>
<reference evidence="5" key="1">
    <citation type="submission" date="2017-06" db="EMBL/GenBank/DDBJ databases">
        <title>Whole genome sequence of Laribacter hongkongensis LHGZ1.</title>
        <authorList>
            <person name="Chen D."/>
            <person name="Wu H."/>
            <person name="Chen J."/>
        </authorList>
    </citation>
    <scope>NUCLEOTIDE SEQUENCE [LARGE SCALE GENOMIC DNA]</scope>
    <source>
        <strain evidence="5">LHGZ1</strain>
    </source>
</reference>
<dbReference type="InterPro" id="IPR033199">
    <property type="entry name" value="DDAH-like"/>
</dbReference>
<feature type="active site" description="Proton donor" evidence="3">
    <location>
        <position position="161"/>
    </location>
</feature>
<dbReference type="RefSeq" id="WP_088859811.1">
    <property type="nucleotide sequence ID" value="NZ_CP022115.1"/>
</dbReference>
<dbReference type="EMBL" id="CP022115">
    <property type="protein sequence ID" value="ASJ22923.1"/>
    <property type="molecule type" value="Genomic_DNA"/>
</dbReference>
<dbReference type="OrthoDB" id="9790596at2"/>
<dbReference type="GO" id="GO:0000052">
    <property type="term" value="P:citrulline metabolic process"/>
    <property type="evidence" value="ECO:0007669"/>
    <property type="project" value="InterPro"/>
</dbReference>
<feature type="active site" description="Nucleophile" evidence="3">
    <location>
        <position position="248"/>
    </location>
</feature>
<dbReference type="GO" id="GO:0016403">
    <property type="term" value="F:dimethylargininase activity"/>
    <property type="evidence" value="ECO:0007669"/>
    <property type="project" value="InterPro"/>
</dbReference>
<keyword evidence="2 4" id="KW-0378">Hydrolase</keyword>
<comment type="similarity">
    <text evidence="1">Belongs to the DDAH family.</text>
</comment>
<gene>
    <name evidence="4" type="ORF">LHGZ1_0092</name>
</gene>
<protein>
    <submittedName>
        <fullName evidence="4">N(G),N(G)-dimethylarginine dimethylaminohydrolase</fullName>
    </submittedName>
</protein>
<accession>A0A248LFH4</accession>
<evidence type="ECO:0000256" key="1">
    <source>
        <dbReference type="ARBA" id="ARBA00008532"/>
    </source>
</evidence>
<dbReference type="Pfam" id="PF02274">
    <property type="entry name" value="ADI"/>
    <property type="match status" value="1"/>
</dbReference>
<dbReference type="GO" id="GO:0006525">
    <property type="term" value="P:arginine metabolic process"/>
    <property type="evidence" value="ECO:0007669"/>
    <property type="project" value="InterPro"/>
</dbReference>
<dbReference type="PANTHER" id="PTHR12737">
    <property type="entry name" value="DIMETHYLARGININE DIMETHYLAMINOHYDROLASE"/>
    <property type="match status" value="1"/>
</dbReference>
<organism evidence="4 5">
    <name type="scientific">Laribacter hongkongensis</name>
    <dbReference type="NCBI Taxonomy" id="168471"/>
    <lineage>
        <taxon>Bacteria</taxon>
        <taxon>Pseudomonadati</taxon>
        <taxon>Pseudomonadota</taxon>
        <taxon>Betaproteobacteria</taxon>
        <taxon>Neisseriales</taxon>
        <taxon>Aquaspirillaceae</taxon>
        <taxon>Laribacter</taxon>
    </lineage>
</organism>